<organism evidence="5 6">
    <name type="scientific">Nocardiopsis alborubida</name>
    <dbReference type="NCBI Taxonomy" id="146802"/>
    <lineage>
        <taxon>Bacteria</taxon>
        <taxon>Bacillati</taxon>
        <taxon>Actinomycetota</taxon>
        <taxon>Actinomycetes</taxon>
        <taxon>Streptosporangiales</taxon>
        <taxon>Nocardiopsidaceae</taxon>
        <taxon>Nocardiopsis</taxon>
    </lineage>
</organism>
<dbReference type="Gene3D" id="3.30.60.230">
    <property type="entry name" value="Lsr2, dimerization domain"/>
    <property type="match status" value="1"/>
</dbReference>
<evidence type="ECO:0000259" key="3">
    <source>
        <dbReference type="Pfam" id="PF11774"/>
    </source>
</evidence>
<evidence type="ECO:0000256" key="2">
    <source>
        <dbReference type="SAM" id="MobiDB-lite"/>
    </source>
</evidence>
<dbReference type="GO" id="GO:0016746">
    <property type="term" value="F:acyltransferase activity"/>
    <property type="evidence" value="ECO:0007669"/>
    <property type="project" value="InterPro"/>
</dbReference>
<dbReference type="Pfam" id="PF23359">
    <property type="entry name" value="Lsr2_DNA-bd"/>
    <property type="match status" value="1"/>
</dbReference>
<comment type="caution">
    <text evidence="5">The sequence shown here is derived from an EMBL/GenBank/DDBJ whole genome shotgun (WGS) entry which is preliminary data.</text>
</comment>
<dbReference type="Pfam" id="PF11774">
    <property type="entry name" value="Lsr2"/>
    <property type="match status" value="1"/>
</dbReference>
<evidence type="ECO:0000259" key="4">
    <source>
        <dbReference type="Pfam" id="PF23359"/>
    </source>
</evidence>
<dbReference type="RefSeq" id="WP_061080722.1">
    <property type="nucleotide sequence ID" value="NZ_JAAXPG010000002.1"/>
</dbReference>
<sequence>MAIREVIESDLSGKPDAATFTFGVGDQWYEVDLTPEERKKLEASLKEYMKVGRKASKEPGKKKVVPNTTPEQREEIRKWAKENGYEVAEYGRIRKEVFKAYWDAHGGSPKDDPYDS</sequence>
<keyword evidence="6" id="KW-1185">Reference proteome</keyword>
<name>A0A7X6M8B4_9ACTN</name>
<dbReference type="Gene3D" id="4.10.320.10">
    <property type="entry name" value="E3-binding domain"/>
    <property type="match status" value="1"/>
</dbReference>
<dbReference type="EMBL" id="JAAXPG010000002">
    <property type="protein sequence ID" value="NKY96586.1"/>
    <property type="molecule type" value="Genomic_DNA"/>
</dbReference>
<keyword evidence="1" id="KW-0238">DNA-binding</keyword>
<dbReference type="AlphaFoldDB" id="A0A7X6M8B4"/>
<accession>A0A7X6M8B4</accession>
<dbReference type="Proteomes" id="UP000553209">
    <property type="component" value="Unassembled WGS sequence"/>
</dbReference>
<feature type="domain" description="Lsr2 dimerization" evidence="3">
    <location>
        <begin position="1"/>
        <end position="55"/>
    </location>
</feature>
<feature type="domain" description="Lsr2 DNA-binding" evidence="4">
    <location>
        <begin position="70"/>
        <end position="104"/>
    </location>
</feature>
<proteinExistence type="predicted"/>
<dbReference type="InterPro" id="IPR036625">
    <property type="entry name" value="E3-bd_dom_sf"/>
</dbReference>
<dbReference type="InterPro" id="IPR055370">
    <property type="entry name" value="Lsr2_DNA-bd"/>
</dbReference>
<evidence type="ECO:0000256" key="1">
    <source>
        <dbReference type="ARBA" id="ARBA00023125"/>
    </source>
</evidence>
<dbReference type="InterPro" id="IPR042261">
    <property type="entry name" value="Lsr2-like_dimerization"/>
</dbReference>
<feature type="region of interest" description="Disordered" evidence="2">
    <location>
        <begin position="52"/>
        <end position="71"/>
    </location>
</feature>
<gene>
    <name evidence="5" type="ORF">HGB44_02700</name>
</gene>
<evidence type="ECO:0000313" key="6">
    <source>
        <dbReference type="Proteomes" id="UP000553209"/>
    </source>
</evidence>
<protein>
    <submittedName>
        <fullName evidence="5">Lsr2 family protein</fullName>
    </submittedName>
</protein>
<dbReference type="InterPro" id="IPR024412">
    <property type="entry name" value="Lsr2_dim_dom"/>
</dbReference>
<evidence type="ECO:0000313" key="5">
    <source>
        <dbReference type="EMBL" id="NKY96586.1"/>
    </source>
</evidence>
<feature type="compositionally biased region" description="Basic and acidic residues" evidence="2">
    <location>
        <begin position="52"/>
        <end position="61"/>
    </location>
</feature>
<dbReference type="GO" id="GO:0003677">
    <property type="term" value="F:DNA binding"/>
    <property type="evidence" value="ECO:0007669"/>
    <property type="project" value="UniProtKB-KW"/>
</dbReference>
<reference evidence="5 6" key="1">
    <citation type="submission" date="2020-04" db="EMBL/GenBank/DDBJ databases">
        <title>MicrobeNet Type strains.</title>
        <authorList>
            <person name="Nicholson A.C."/>
        </authorList>
    </citation>
    <scope>NUCLEOTIDE SEQUENCE [LARGE SCALE GENOMIC DNA]</scope>
    <source>
        <strain evidence="5 6">ATCC 23612</strain>
    </source>
</reference>